<dbReference type="EMBL" id="MKGL01000120">
    <property type="protein sequence ID" value="RNF05984.1"/>
    <property type="molecule type" value="Genomic_DNA"/>
</dbReference>
<evidence type="ECO:0000313" key="2">
    <source>
        <dbReference type="EMBL" id="RNF05984.1"/>
    </source>
</evidence>
<dbReference type="Proteomes" id="UP000283634">
    <property type="component" value="Unassembled WGS sequence"/>
</dbReference>
<sequence length="129" mass="15092">MHDSAVDDDGEDDNEWGHHEDQAADAAQRDDDEYDEGDEAPSLRRPRTVKKKGKTPPPLPLRHTRGSEVTRPVKHDTWDNETEVESDFDQDDEEAQEFFEVEEEREPPPPHRKKRTGKPVRAQRQRTRR</sequence>
<feature type="compositionally biased region" description="Acidic residues" evidence="1">
    <location>
        <begin position="1"/>
        <end position="14"/>
    </location>
</feature>
<dbReference type="RefSeq" id="XP_029238994.1">
    <property type="nucleotide sequence ID" value="XM_029381165.1"/>
</dbReference>
<accession>A0A422NKN4</accession>
<dbReference type="GeneID" id="40328163"/>
<feature type="compositionally biased region" description="Acidic residues" evidence="1">
    <location>
        <begin position="30"/>
        <end position="39"/>
    </location>
</feature>
<name>A0A422NKN4_TRYRA</name>
<feature type="compositionally biased region" description="Basic residues" evidence="1">
    <location>
        <begin position="110"/>
        <end position="129"/>
    </location>
</feature>
<gene>
    <name evidence="2" type="ORF">TraAM80_04230</name>
</gene>
<organism evidence="2 3">
    <name type="scientific">Trypanosoma rangeli</name>
    <dbReference type="NCBI Taxonomy" id="5698"/>
    <lineage>
        <taxon>Eukaryota</taxon>
        <taxon>Discoba</taxon>
        <taxon>Euglenozoa</taxon>
        <taxon>Kinetoplastea</taxon>
        <taxon>Metakinetoplastina</taxon>
        <taxon>Trypanosomatida</taxon>
        <taxon>Trypanosomatidae</taxon>
        <taxon>Trypanosoma</taxon>
        <taxon>Herpetosoma</taxon>
    </lineage>
</organism>
<dbReference type="AlphaFoldDB" id="A0A422NKN4"/>
<feature type="compositionally biased region" description="Basic and acidic residues" evidence="1">
    <location>
        <begin position="65"/>
        <end position="78"/>
    </location>
</feature>
<feature type="compositionally biased region" description="Basic residues" evidence="1">
    <location>
        <begin position="44"/>
        <end position="54"/>
    </location>
</feature>
<comment type="caution">
    <text evidence="2">The sequence shown here is derived from an EMBL/GenBank/DDBJ whole genome shotgun (WGS) entry which is preliminary data.</text>
</comment>
<evidence type="ECO:0000313" key="3">
    <source>
        <dbReference type="Proteomes" id="UP000283634"/>
    </source>
</evidence>
<feature type="region of interest" description="Disordered" evidence="1">
    <location>
        <begin position="1"/>
        <end position="129"/>
    </location>
</feature>
<keyword evidence="3" id="KW-1185">Reference proteome</keyword>
<proteinExistence type="predicted"/>
<evidence type="ECO:0000256" key="1">
    <source>
        <dbReference type="SAM" id="MobiDB-lite"/>
    </source>
</evidence>
<protein>
    <submittedName>
        <fullName evidence="2">Putative molybdenum cofactor biosynthesis protein</fullName>
    </submittedName>
</protein>
<reference evidence="2 3" key="1">
    <citation type="journal article" date="2018" name="BMC Genomics">
        <title>Genomic comparison of Trypanosoma conorhini and Trypanosoma rangeli to Trypanosoma cruzi strains of high and low virulence.</title>
        <authorList>
            <person name="Bradwell K.R."/>
            <person name="Koparde V.N."/>
            <person name="Matveyev A.V."/>
            <person name="Serrano M.G."/>
            <person name="Alves J.M."/>
            <person name="Parikh H."/>
            <person name="Huang B."/>
            <person name="Lee V."/>
            <person name="Espinosa-Alvarez O."/>
            <person name="Ortiz P.A."/>
            <person name="Costa-Martins A.G."/>
            <person name="Teixeira M.M."/>
            <person name="Buck G.A."/>
        </authorList>
    </citation>
    <scope>NUCLEOTIDE SEQUENCE [LARGE SCALE GENOMIC DNA]</scope>
    <source>
        <strain evidence="2 3">AM80</strain>
    </source>
</reference>
<feature type="compositionally biased region" description="Acidic residues" evidence="1">
    <location>
        <begin position="79"/>
        <end position="105"/>
    </location>
</feature>